<organism evidence="2 3">
    <name type="scientific">Tumebacillus lacus</name>
    <dbReference type="NCBI Taxonomy" id="2995335"/>
    <lineage>
        <taxon>Bacteria</taxon>
        <taxon>Bacillati</taxon>
        <taxon>Bacillota</taxon>
        <taxon>Bacilli</taxon>
        <taxon>Bacillales</taxon>
        <taxon>Alicyclobacillaceae</taxon>
        <taxon>Tumebacillus</taxon>
    </lineage>
</organism>
<dbReference type="Proteomes" id="UP001208017">
    <property type="component" value="Unassembled WGS sequence"/>
</dbReference>
<protein>
    <submittedName>
        <fullName evidence="2">DUF4910 domain-containing protein</fullName>
    </submittedName>
</protein>
<keyword evidence="3" id="KW-1185">Reference proteome</keyword>
<dbReference type="Gene3D" id="3.40.630.10">
    <property type="entry name" value="Zn peptidases"/>
    <property type="match status" value="1"/>
</dbReference>
<accession>A0ABT3X228</accession>
<name>A0ABT3X228_9BACL</name>
<proteinExistence type="predicted"/>
<dbReference type="PANTHER" id="PTHR12147">
    <property type="entry name" value="METALLOPEPTIDASE M28 FAMILY MEMBER"/>
    <property type="match status" value="1"/>
</dbReference>
<gene>
    <name evidence="2" type="ORF">OS242_13595</name>
</gene>
<dbReference type="InterPro" id="IPR007484">
    <property type="entry name" value="Peptidase_M28"/>
</dbReference>
<dbReference type="RefSeq" id="WP_267152230.1">
    <property type="nucleotide sequence ID" value="NZ_JAPMLT010000008.1"/>
</dbReference>
<evidence type="ECO:0000313" key="3">
    <source>
        <dbReference type="Proteomes" id="UP001208017"/>
    </source>
</evidence>
<feature type="domain" description="Peptidase M28" evidence="1">
    <location>
        <begin position="238"/>
        <end position="443"/>
    </location>
</feature>
<dbReference type="PANTHER" id="PTHR12147:SF26">
    <property type="entry name" value="PEPTIDASE M28 DOMAIN-CONTAINING PROTEIN"/>
    <property type="match status" value="1"/>
</dbReference>
<evidence type="ECO:0000313" key="2">
    <source>
        <dbReference type="EMBL" id="MCX7570978.1"/>
    </source>
</evidence>
<dbReference type="InterPro" id="IPR045175">
    <property type="entry name" value="M28_fam"/>
</dbReference>
<sequence>MFQHWTTPFRREASGESVMNHLRAICQHHRIQASPGYRDAANYCLERLLTYGLDAKIVRYPASPDVYFGNWRSFREWHCREAELTLIAPHEKRLASYTHNEMTIIQRSTATPPEGITAELVCIDRPLDDASYAQIDVRGKIVLATARPKDLFEIAVKKYGAAGIVSDFMVSFPPVRTPEDLYDAVQYMSFWWHADEETGFGFAVSPRVGQELRDLCTKGTVTVHARVDADLYEGELENVEAFIPGETEEEVLLVSHLCHPKPGANDNASGPSTLLETARILARLIREGKVQKPRRGLRFLLMPEMTGTHAYVQAYPERVKRTVAALNLDMVGADYRKGGGPLTVEKPTRALPSFVGELAYAIYSELAADAGSFSGGARYATSPHVFTPFSGGSDHYILADPSVGIPTPMMITWPDKYYHTDADRPEHIDPALMERVAATAATYLHWIANAELRDIVSLAGRMTSLFAGELERVIGQFCDGELAFSQAEARLQYLHKRQKADLASLAVLVRPDDLAAWRTALDRHTAMLESHHTFQQGELHILHECGHDGKEEPAASVHDDPLLDQIFIRRFSGPIALDGYLDRLTPEEAAAWKGAESRCAAPGLLPTLLQYWLDGTRTLREVITAVELESGVADTEYALAFVRLLKRLDLVK</sequence>
<dbReference type="EMBL" id="JAPMLT010000008">
    <property type="protein sequence ID" value="MCX7570978.1"/>
    <property type="molecule type" value="Genomic_DNA"/>
</dbReference>
<comment type="caution">
    <text evidence="2">The sequence shown here is derived from an EMBL/GenBank/DDBJ whole genome shotgun (WGS) entry which is preliminary data.</text>
</comment>
<dbReference type="SUPFAM" id="SSF53187">
    <property type="entry name" value="Zn-dependent exopeptidases"/>
    <property type="match status" value="1"/>
</dbReference>
<dbReference type="Pfam" id="PF04389">
    <property type="entry name" value="Peptidase_M28"/>
    <property type="match status" value="1"/>
</dbReference>
<evidence type="ECO:0000259" key="1">
    <source>
        <dbReference type="Pfam" id="PF04389"/>
    </source>
</evidence>
<reference evidence="2 3" key="1">
    <citation type="submission" date="2022-11" db="EMBL/GenBank/DDBJ databases">
        <title>Study of microbial diversity in lake waters.</title>
        <authorList>
            <person name="Zhang J."/>
        </authorList>
    </citation>
    <scope>NUCLEOTIDE SEQUENCE [LARGE SCALE GENOMIC DNA]</scope>
    <source>
        <strain evidence="2 3">DT12</strain>
    </source>
</reference>